<dbReference type="RefSeq" id="WP_149867401.1">
    <property type="nucleotide sequence ID" value="NZ_CP015820.1"/>
</dbReference>
<reference evidence="1 2" key="1">
    <citation type="submission" date="2016-11" db="EMBL/GenBank/DDBJ databases">
        <title>Comparative genomics of Bartonella apis.</title>
        <authorList>
            <person name="Engel P."/>
        </authorList>
    </citation>
    <scope>NUCLEOTIDE SEQUENCE [LARGE SCALE GENOMIC DNA]</scope>
    <source>
        <strain evidence="1 2">BBC0178</strain>
    </source>
</reference>
<accession>A0A1U9M8V3</accession>
<dbReference type="AlphaFoldDB" id="A0A1U9M8V3"/>
<proteinExistence type="predicted"/>
<dbReference type="EMBL" id="CP015820">
    <property type="protein sequence ID" value="AQT41922.1"/>
    <property type="molecule type" value="Genomic_DNA"/>
</dbReference>
<protein>
    <submittedName>
        <fullName evidence="1">Uncharacterized protein</fullName>
    </submittedName>
</protein>
<dbReference type="Proteomes" id="UP000189660">
    <property type="component" value="Chromosome"/>
</dbReference>
<gene>
    <name evidence="1" type="ORF">BBC0178_004230</name>
</gene>
<sequence length="59" mass="6415">MDEFSDHPIKRLVDDTGLFCDADKSCDEHYGRSAGNILAVRGIAPYSLTQNGFGIANIV</sequence>
<organism evidence="1 2">
    <name type="scientific">Bartonella apihabitans</name>
    <dbReference type="NCBI Taxonomy" id="2750929"/>
    <lineage>
        <taxon>Bacteria</taxon>
        <taxon>Pseudomonadati</taxon>
        <taxon>Pseudomonadota</taxon>
        <taxon>Alphaproteobacteria</taxon>
        <taxon>Hyphomicrobiales</taxon>
        <taxon>Bartonellaceae</taxon>
        <taxon>Bartonella</taxon>
    </lineage>
</organism>
<name>A0A1U9M8V3_9HYPH</name>
<evidence type="ECO:0000313" key="2">
    <source>
        <dbReference type="Proteomes" id="UP000189660"/>
    </source>
</evidence>
<keyword evidence="2" id="KW-1185">Reference proteome</keyword>
<evidence type="ECO:0000313" key="1">
    <source>
        <dbReference type="EMBL" id="AQT41922.1"/>
    </source>
</evidence>
<dbReference type="KEGG" id="bapa:BBC0178_004230"/>